<feature type="coiled-coil region" evidence="1">
    <location>
        <begin position="392"/>
        <end position="425"/>
    </location>
</feature>
<keyword evidence="3" id="KW-0732">Signal</keyword>
<evidence type="ECO:0000256" key="1">
    <source>
        <dbReference type="SAM" id="Coils"/>
    </source>
</evidence>
<organism evidence="4 5">
    <name type="scientific">Orbilia javanica</name>
    <dbReference type="NCBI Taxonomy" id="47235"/>
    <lineage>
        <taxon>Eukaryota</taxon>
        <taxon>Fungi</taxon>
        <taxon>Dikarya</taxon>
        <taxon>Ascomycota</taxon>
        <taxon>Pezizomycotina</taxon>
        <taxon>Orbiliomycetes</taxon>
        <taxon>Orbiliales</taxon>
        <taxon>Orbiliaceae</taxon>
        <taxon>Orbilia</taxon>
    </lineage>
</organism>
<sequence>MALTTLFLFLYFNSVTASWIFNFPAGWTEESARAQPPHIRPITARYECTVFNFNRWSLPLEAATIYNAAGTPTTNAIAYYRNSKCKDEEGNGLDYVIILNPDNSKGVNVVDLKLDGLTVGGSPKSYQAVDYMHYAKLILNRTGKPPRPGSVYVFGVRGNMRAWSSEPGVVRNVDLGRYTTEEGMDEIQNDPKEIALVLGMITEKVLNEDPARRQKLANFMEKKAGKQTAGVDLPEMLQKMKEYDSAIKAQANGYLGEMMQDPDLGNLPLNTRFQAPMQSASTASNPSQGTQSHPSSGRSGSRQERETMGPPPFQPNRGFNFSFRREGQGHTRTPIFTPYGLANQPIDLYKMAEDCINAGDNRVVWFQWYWAEYWVHARAAKAALRILETVENGDLEAVQKFLEEEKEVQEQKDALERKIRAYLYQKDIEAQRAGQGNFNPGANLNVGMGSQAFNPQEQMRSPRYPTGQPAEQINLGPGTPQYVPQFSRQSSDFDSNFLPGRFPDFSNLGPSGLSSFSPLFNQFDTGPLGMTANQANDISSLRFPYPAGNQEDPITEALRMATWANGHVPSMISEVSEPEFLPEILGQEAEGPVVGEEQSLKKETPSKRLKKEA</sequence>
<evidence type="ECO:0000313" key="5">
    <source>
        <dbReference type="Proteomes" id="UP001313282"/>
    </source>
</evidence>
<dbReference type="EMBL" id="JAVHNR010000007">
    <property type="protein sequence ID" value="KAK6337126.1"/>
    <property type="molecule type" value="Genomic_DNA"/>
</dbReference>
<dbReference type="AlphaFoldDB" id="A0AAN8N0G6"/>
<proteinExistence type="predicted"/>
<feature type="region of interest" description="Disordered" evidence="2">
    <location>
        <begin position="579"/>
        <end position="613"/>
    </location>
</feature>
<reference evidence="4 5" key="1">
    <citation type="submission" date="2019-10" db="EMBL/GenBank/DDBJ databases">
        <authorList>
            <person name="Palmer J.M."/>
        </authorList>
    </citation>
    <scope>NUCLEOTIDE SEQUENCE [LARGE SCALE GENOMIC DNA]</scope>
    <source>
        <strain evidence="4 5">TWF718</strain>
    </source>
</reference>
<keyword evidence="1" id="KW-0175">Coiled coil</keyword>
<dbReference type="Proteomes" id="UP001313282">
    <property type="component" value="Unassembled WGS sequence"/>
</dbReference>
<gene>
    <name evidence="4" type="ORF">TWF718_009910</name>
</gene>
<feature type="compositionally biased region" description="Polar residues" evidence="2">
    <location>
        <begin position="277"/>
        <end position="294"/>
    </location>
</feature>
<feature type="compositionally biased region" description="Basic and acidic residues" evidence="2">
    <location>
        <begin position="598"/>
        <end position="613"/>
    </location>
</feature>
<keyword evidence="5" id="KW-1185">Reference proteome</keyword>
<feature type="signal peptide" evidence="3">
    <location>
        <begin position="1"/>
        <end position="17"/>
    </location>
</feature>
<evidence type="ECO:0000256" key="3">
    <source>
        <dbReference type="SAM" id="SignalP"/>
    </source>
</evidence>
<protein>
    <submittedName>
        <fullName evidence="4">Uncharacterized protein</fullName>
    </submittedName>
</protein>
<comment type="caution">
    <text evidence="4">The sequence shown here is derived from an EMBL/GenBank/DDBJ whole genome shotgun (WGS) entry which is preliminary data.</text>
</comment>
<evidence type="ECO:0000256" key="2">
    <source>
        <dbReference type="SAM" id="MobiDB-lite"/>
    </source>
</evidence>
<evidence type="ECO:0000313" key="4">
    <source>
        <dbReference type="EMBL" id="KAK6337126.1"/>
    </source>
</evidence>
<accession>A0AAN8N0G6</accession>
<name>A0AAN8N0G6_9PEZI</name>
<feature type="region of interest" description="Disordered" evidence="2">
    <location>
        <begin position="277"/>
        <end position="325"/>
    </location>
</feature>
<feature type="chain" id="PRO_5042978309" evidence="3">
    <location>
        <begin position="18"/>
        <end position="613"/>
    </location>
</feature>